<accession>A0A8H5FT31</accession>
<gene>
    <name evidence="2" type="ORF">D9756_010751</name>
</gene>
<dbReference type="AlphaFoldDB" id="A0A8H5FT31"/>
<dbReference type="EMBL" id="JAACJO010000021">
    <property type="protein sequence ID" value="KAF5348161.1"/>
    <property type="molecule type" value="Genomic_DNA"/>
</dbReference>
<feature type="compositionally biased region" description="Basic and acidic residues" evidence="1">
    <location>
        <begin position="279"/>
        <end position="305"/>
    </location>
</feature>
<sequence>MVSASELDDIYSPFRLQAMTHDEIPSSSEDGSGLHSPVGGVFPRMPQMPPLQGGSESFRYQHDPQVDISPTTEILAPQFDFAQGLNKNQQQQIPIFDTRLEPPSPSARQVTFPHYNQLHSSRYHLAHFPTQYPPVSSRIPATSLATTPVNFRFIPPRPEQPSSGGPSHEPIYYQQPPVSSSSASMGTDHRPNPVATAERTEPSMSNAPVVSVAHEKYDVIQLGPNATIVSEEITSASMMQCPNEGDQISVPRATDDPTPPNPKRRRTGPEPESDTQEAQPHRIKEKMVDSKRASPSSRHPDRPAELHIQTTTLHASPSLHRPSSGSDHFVKQEESPTYRRLPAYGYEHEPLARAQFPRPIDSNALPNEPHRMFSLPTSPIFEATQREWDQITELYGPQEIVDRINFLRLNTEHQLSFVNIDFLSAQIYDDVERFKIQPAFILAALALAQLIQSSVTNQGTAGMAQAVALRLQAQTAVDEARQSGLLNADLAKAQFLLAIFESSAYTEYSYSRATAALHALDDVITSLSLTTLDARDPSVSSFTHGSVPSVFPEDGPSLTGKICKCLPHEVNDASKDYQTRVYHLPWHHNWTREEIHEEEIRRLCWSALSLVSEHNAQCMALGRDVPNFSLNHPSNFVLLFPGEAFDRLRHKDPSDPLLPNESVWGLYCRSLLLWNFCVSVKEGHTTVDDKIEAFTHSVGVAQMIEDALNVHRCNLDTTIMYQTREYLFNIRMLVAHEVRVSVVGLTTSGRPGMLFSTKHVEEWVRAQQGTIQRVKSIIHHSSSGEDNDLTRQPFAVSWFVNQLNVAVLIWPYEQSMVGLLELAKDLLYIVDILNYYWECPENSTRTEGLRGELIKACLARGVAPPLTTSYVPQSIRTNTY</sequence>
<evidence type="ECO:0008006" key="4">
    <source>
        <dbReference type="Google" id="ProtNLM"/>
    </source>
</evidence>
<comment type="caution">
    <text evidence="2">The sequence shown here is derived from an EMBL/GenBank/DDBJ whole genome shotgun (WGS) entry which is preliminary data.</text>
</comment>
<organism evidence="2 3">
    <name type="scientific">Leucocoprinus leucothites</name>
    <dbReference type="NCBI Taxonomy" id="201217"/>
    <lineage>
        <taxon>Eukaryota</taxon>
        <taxon>Fungi</taxon>
        <taxon>Dikarya</taxon>
        <taxon>Basidiomycota</taxon>
        <taxon>Agaricomycotina</taxon>
        <taxon>Agaricomycetes</taxon>
        <taxon>Agaricomycetidae</taxon>
        <taxon>Agaricales</taxon>
        <taxon>Agaricineae</taxon>
        <taxon>Agaricaceae</taxon>
        <taxon>Leucocoprinus</taxon>
    </lineage>
</organism>
<feature type="compositionally biased region" description="Polar residues" evidence="1">
    <location>
        <begin position="176"/>
        <end position="185"/>
    </location>
</feature>
<evidence type="ECO:0000313" key="3">
    <source>
        <dbReference type="Proteomes" id="UP000559027"/>
    </source>
</evidence>
<evidence type="ECO:0000313" key="2">
    <source>
        <dbReference type="EMBL" id="KAF5348161.1"/>
    </source>
</evidence>
<keyword evidence="3" id="KW-1185">Reference proteome</keyword>
<protein>
    <recommendedName>
        <fullName evidence="4">Transcription factor domain-containing protein</fullName>
    </recommendedName>
</protein>
<feature type="region of interest" description="Disordered" evidence="1">
    <location>
        <begin position="23"/>
        <end position="62"/>
    </location>
</feature>
<name>A0A8H5FT31_9AGAR</name>
<evidence type="ECO:0000256" key="1">
    <source>
        <dbReference type="SAM" id="MobiDB-lite"/>
    </source>
</evidence>
<feature type="compositionally biased region" description="Polar residues" evidence="1">
    <location>
        <begin position="308"/>
        <end position="326"/>
    </location>
</feature>
<feature type="region of interest" description="Disordered" evidence="1">
    <location>
        <begin position="241"/>
        <end position="336"/>
    </location>
</feature>
<feature type="region of interest" description="Disordered" evidence="1">
    <location>
        <begin position="151"/>
        <end position="206"/>
    </location>
</feature>
<dbReference type="OrthoDB" id="10261408at2759"/>
<proteinExistence type="predicted"/>
<dbReference type="Proteomes" id="UP000559027">
    <property type="component" value="Unassembled WGS sequence"/>
</dbReference>
<reference evidence="2 3" key="1">
    <citation type="journal article" date="2020" name="ISME J.">
        <title>Uncovering the hidden diversity of litter-decomposition mechanisms in mushroom-forming fungi.</title>
        <authorList>
            <person name="Floudas D."/>
            <person name="Bentzer J."/>
            <person name="Ahren D."/>
            <person name="Johansson T."/>
            <person name="Persson P."/>
            <person name="Tunlid A."/>
        </authorList>
    </citation>
    <scope>NUCLEOTIDE SEQUENCE [LARGE SCALE GENOMIC DNA]</scope>
    <source>
        <strain evidence="2 3">CBS 146.42</strain>
    </source>
</reference>